<proteinExistence type="predicted"/>
<reference evidence="1 2" key="1">
    <citation type="submission" date="2020-08" db="EMBL/GenBank/DDBJ databases">
        <title>Genomic Encyclopedia of Type Strains, Phase IV (KMG-IV): sequencing the most valuable type-strain genomes for metagenomic binning, comparative biology and taxonomic classification.</title>
        <authorList>
            <person name="Goeker M."/>
        </authorList>
    </citation>
    <scope>NUCLEOTIDE SEQUENCE [LARGE SCALE GENOMIC DNA]</scope>
    <source>
        <strain evidence="1 2">DSM 25622</strain>
    </source>
</reference>
<keyword evidence="2" id="KW-1185">Reference proteome</keyword>
<comment type="caution">
    <text evidence="1">The sequence shown here is derived from an EMBL/GenBank/DDBJ whole genome shotgun (WGS) entry which is preliminary data.</text>
</comment>
<evidence type="ECO:0000313" key="1">
    <source>
        <dbReference type="EMBL" id="MBB5696434.1"/>
    </source>
</evidence>
<dbReference type="RefSeq" id="WP_184521746.1">
    <property type="nucleotide sequence ID" value="NZ_JACIJD010000043.1"/>
</dbReference>
<organism evidence="1 2">
    <name type="scientific">Muricoccus pecuniae</name>
    <dbReference type="NCBI Taxonomy" id="693023"/>
    <lineage>
        <taxon>Bacteria</taxon>
        <taxon>Pseudomonadati</taxon>
        <taxon>Pseudomonadota</taxon>
        <taxon>Alphaproteobacteria</taxon>
        <taxon>Acetobacterales</taxon>
        <taxon>Roseomonadaceae</taxon>
        <taxon>Muricoccus</taxon>
    </lineage>
</organism>
<dbReference type="EMBL" id="JACIJD010000043">
    <property type="protein sequence ID" value="MBB5696434.1"/>
    <property type="molecule type" value="Genomic_DNA"/>
</dbReference>
<evidence type="ECO:0000313" key="2">
    <source>
        <dbReference type="Proteomes" id="UP000580654"/>
    </source>
</evidence>
<gene>
    <name evidence="1" type="ORF">FHS87_004505</name>
</gene>
<name>A0A840YNC3_9PROT</name>
<protein>
    <submittedName>
        <fullName evidence="1">Uncharacterized protein</fullName>
    </submittedName>
</protein>
<dbReference type="AlphaFoldDB" id="A0A840YNC3"/>
<accession>A0A840YNC3</accession>
<sequence>MRAGDGEEAVSPFRSLDGLLAAAKPILRNAARSPEHVWFSIQSVDLDALEDAF</sequence>
<dbReference type="Proteomes" id="UP000580654">
    <property type="component" value="Unassembled WGS sequence"/>
</dbReference>